<dbReference type="InterPro" id="IPR036390">
    <property type="entry name" value="WH_DNA-bd_sf"/>
</dbReference>
<dbReference type="EMBL" id="HE806321">
    <property type="protein sequence ID" value="CCH61825.1"/>
    <property type="molecule type" value="Genomic_DNA"/>
</dbReference>
<dbReference type="SUPFAM" id="SSF46785">
    <property type="entry name" value="Winged helix' DNA-binding domain"/>
    <property type="match status" value="1"/>
</dbReference>
<dbReference type="eggNOG" id="KOG2581">
    <property type="taxonomic scope" value="Eukaryota"/>
</dbReference>
<dbReference type="AlphaFoldDB" id="I2H623"/>
<dbReference type="GO" id="GO:0008541">
    <property type="term" value="C:proteasome regulatory particle, lid subcomplex"/>
    <property type="evidence" value="ECO:0007669"/>
    <property type="project" value="EnsemblFungi"/>
</dbReference>
<dbReference type="InterPro" id="IPR050756">
    <property type="entry name" value="CSN3"/>
</dbReference>
<name>I2H623_HENB6</name>
<dbReference type="Pfam" id="PF08375">
    <property type="entry name" value="Rpn3_C"/>
    <property type="match status" value="1"/>
</dbReference>
<dbReference type="PANTHER" id="PTHR10758">
    <property type="entry name" value="26S PROTEASOME NON-ATPASE REGULATORY SUBUNIT 3/COP9 SIGNALOSOME COMPLEX SUBUNIT 3"/>
    <property type="match status" value="1"/>
</dbReference>
<evidence type="ECO:0000259" key="3">
    <source>
        <dbReference type="PROSITE" id="PS50250"/>
    </source>
</evidence>
<dbReference type="GeneID" id="14496934"/>
<evidence type="ECO:0000256" key="2">
    <source>
        <dbReference type="ARBA" id="ARBA00022942"/>
    </source>
</evidence>
<dbReference type="PANTHER" id="PTHR10758:SF2">
    <property type="entry name" value="26S PROTEASOME NON-ATPASE REGULATORY SUBUNIT 3"/>
    <property type="match status" value="1"/>
</dbReference>
<evidence type="ECO:0000313" key="5">
    <source>
        <dbReference type="Proteomes" id="UP000002866"/>
    </source>
</evidence>
<evidence type="ECO:0000313" key="4">
    <source>
        <dbReference type="EMBL" id="CCH61825.1"/>
    </source>
</evidence>
<dbReference type="HOGENOM" id="CLU_019858_1_2_1"/>
<dbReference type="InParanoid" id="I2H623"/>
<dbReference type="STRING" id="1071380.I2H623"/>
<dbReference type="OMA" id="AKLWFYI"/>
<keyword evidence="5" id="KW-1185">Reference proteome</keyword>
<dbReference type="FunCoup" id="I2H623">
    <property type="interactions" value="1269"/>
</dbReference>
<dbReference type="Proteomes" id="UP000002866">
    <property type="component" value="Chromosome 6"/>
</dbReference>
<dbReference type="InterPro" id="IPR013586">
    <property type="entry name" value="PSMD3_C"/>
</dbReference>
<protein>
    <recommendedName>
        <fullName evidence="3">PCI domain-containing protein</fullName>
    </recommendedName>
</protein>
<dbReference type="GO" id="GO:0043161">
    <property type="term" value="P:proteasome-mediated ubiquitin-dependent protein catabolic process"/>
    <property type="evidence" value="ECO:0007669"/>
    <property type="project" value="EnsemblFungi"/>
</dbReference>
<comment type="similarity">
    <text evidence="1">Belongs to the proteasome subunit S3 family.</text>
</comment>
<dbReference type="RefSeq" id="XP_004181344.1">
    <property type="nucleotide sequence ID" value="XM_004181296.1"/>
</dbReference>
<feature type="domain" description="PCI" evidence="3">
    <location>
        <begin position="255"/>
        <end position="435"/>
    </location>
</feature>
<reference evidence="4 5" key="1">
    <citation type="journal article" date="2011" name="Proc. Natl. Acad. Sci. U.S.A.">
        <title>Evolutionary erosion of yeast sex chromosomes by mating-type switching accidents.</title>
        <authorList>
            <person name="Gordon J.L."/>
            <person name="Armisen D."/>
            <person name="Proux-Wera E."/>
            <person name="Oheigeartaigh S.S."/>
            <person name="Byrne K.P."/>
            <person name="Wolfe K.H."/>
        </authorList>
    </citation>
    <scope>NUCLEOTIDE SEQUENCE [LARGE SCALE GENOMIC DNA]</scope>
    <source>
        <strain evidence="5">ATCC 34711 / CBS 6284 / DSM 70876 / NBRC 10599 / NRRL Y-10934 / UCD 77-7</strain>
    </source>
</reference>
<sequence>MDSDKMEIDEVGDSTIEEFTQDQSVQAILDVLELIAKTTTTLDTRYIWRGLKELSPLRKSHLNQSTLSALIHVLYPDTSSFKIPLLTAVNENIKTSVNDSDKTRESYPAAFYQVINNKTIEVSSEINSFIHLLVQVYLLDSKKFETLSKFNKNDVLPNVLNFYNQRSLDLINAKLWFYIVICDESIPKQFNDNSISFSMTKYLKTASLKHDNETRAMLINLILRNYLKSGEVESAADFVSKVDYPTNDVSSPLEARYYFYLSKIYAIQLDYSSANEYIIAAGRKAPNNSKSLGFLQQVNKLRCCIDLLMGDIPELSFFNQMSMQKSLTPYYHISKAVKLGDLKKFTSTIATYKQQLIKDGNYQLCVRLRSNVIKTGIRIISLTYKKISLKDICIKLNLDSEQTVEYMISRAIRDGVLEAKINHKLGYIETTELLNVYGTNEPQDAFDERIKFVNQLHDESLLAMRYPASKKTNKDKDNNELLDDELLDGLSDFSDLEDLGFL</sequence>
<dbReference type="InterPro" id="IPR057985">
    <property type="entry name" value="TPR_PSMD3_N"/>
</dbReference>
<evidence type="ECO:0000256" key="1">
    <source>
        <dbReference type="ARBA" id="ARBA00007912"/>
    </source>
</evidence>
<proteinExistence type="inferred from homology"/>
<dbReference type="GO" id="GO:0042176">
    <property type="term" value="P:regulation of protein catabolic process"/>
    <property type="evidence" value="ECO:0007669"/>
    <property type="project" value="InterPro"/>
</dbReference>
<dbReference type="PROSITE" id="PS50250">
    <property type="entry name" value="PCI"/>
    <property type="match status" value="1"/>
</dbReference>
<dbReference type="OrthoDB" id="1713558at2759"/>
<dbReference type="SMART" id="SM00088">
    <property type="entry name" value="PINT"/>
    <property type="match status" value="1"/>
</dbReference>
<dbReference type="KEGG" id="tbl:TBLA_0F02860"/>
<keyword evidence="2" id="KW-0647">Proteasome</keyword>
<dbReference type="GO" id="GO:0030234">
    <property type="term" value="F:enzyme regulator activity"/>
    <property type="evidence" value="ECO:0007669"/>
    <property type="project" value="InterPro"/>
</dbReference>
<accession>I2H623</accession>
<dbReference type="Pfam" id="PF01399">
    <property type="entry name" value="PCI"/>
    <property type="match status" value="1"/>
</dbReference>
<organism evidence="4 5">
    <name type="scientific">Henningerozyma blattae (strain ATCC 34711 / CBS 6284 / DSM 70876 / NBRC 10599 / NRRL Y-10934 / UCD 77-7)</name>
    <name type="common">Yeast</name>
    <name type="synonym">Tetrapisispora blattae</name>
    <dbReference type="NCBI Taxonomy" id="1071380"/>
    <lineage>
        <taxon>Eukaryota</taxon>
        <taxon>Fungi</taxon>
        <taxon>Dikarya</taxon>
        <taxon>Ascomycota</taxon>
        <taxon>Saccharomycotina</taxon>
        <taxon>Saccharomycetes</taxon>
        <taxon>Saccharomycetales</taxon>
        <taxon>Saccharomycetaceae</taxon>
        <taxon>Henningerozyma</taxon>
    </lineage>
</organism>
<dbReference type="InterPro" id="IPR000717">
    <property type="entry name" value="PCI_dom"/>
</dbReference>
<dbReference type="SMART" id="SM00753">
    <property type="entry name" value="PAM"/>
    <property type="match status" value="1"/>
</dbReference>
<dbReference type="Pfam" id="PF25573">
    <property type="entry name" value="TPR_PSMD3_N"/>
    <property type="match status" value="1"/>
</dbReference>
<gene>
    <name evidence="4" type="primary">TBLA0F02860</name>
    <name evidence="4" type="ORF">TBLA_0F02860</name>
</gene>